<dbReference type="RefSeq" id="WP_223629074.1">
    <property type="nucleotide sequence ID" value="NZ_JAIQDJ010000004.1"/>
</dbReference>
<reference evidence="1" key="1">
    <citation type="submission" date="2021-09" db="EMBL/GenBank/DDBJ databases">
        <authorList>
            <person name="Wu T."/>
            <person name="Guo S.Z."/>
        </authorList>
    </citation>
    <scope>NUCLEOTIDE SEQUENCE</scope>
    <source>
        <strain evidence="1">RSS-23</strain>
    </source>
</reference>
<protein>
    <submittedName>
        <fullName evidence="1">YdcH family protein</fullName>
    </submittedName>
</protein>
<dbReference type="Pfam" id="PF04325">
    <property type="entry name" value="DUF465"/>
    <property type="match status" value="1"/>
</dbReference>
<comment type="caution">
    <text evidence="1">The sequence shown here is derived from an EMBL/GenBank/DDBJ whole genome shotgun (WGS) entry which is preliminary data.</text>
</comment>
<accession>A0ABS7TEV4</accession>
<dbReference type="Proteomes" id="UP001430290">
    <property type="component" value="Unassembled WGS sequence"/>
</dbReference>
<sequence length="71" mass="8486">MFEGQSQAEIETLMKANTEFRQLFYRHRELDRQVMDAELGVLPLDDNTLGMMKREKLVAKQRLLQMYDRAH</sequence>
<evidence type="ECO:0000313" key="2">
    <source>
        <dbReference type="Proteomes" id="UP001430290"/>
    </source>
</evidence>
<dbReference type="EMBL" id="JAIQDJ010000004">
    <property type="protein sequence ID" value="MBZ4186393.1"/>
    <property type="molecule type" value="Genomic_DNA"/>
</dbReference>
<keyword evidence="2" id="KW-1185">Reference proteome</keyword>
<dbReference type="InterPro" id="IPR007420">
    <property type="entry name" value="DUF465"/>
</dbReference>
<name>A0ABS7TEV4_9GAMM</name>
<proteinExistence type="predicted"/>
<evidence type="ECO:0000313" key="1">
    <source>
        <dbReference type="EMBL" id="MBZ4186393.1"/>
    </source>
</evidence>
<dbReference type="InterPro" id="IPR038444">
    <property type="entry name" value="DUF465_sf"/>
</dbReference>
<gene>
    <name evidence="1" type="ORF">K7B09_08665</name>
</gene>
<organism evidence="1 2">
    <name type="scientific">Thermomonas beijingensis</name>
    <dbReference type="NCBI Taxonomy" id="2872701"/>
    <lineage>
        <taxon>Bacteria</taxon>
        <taxon>Pseudomonadati</taxon>
        <taxon>Pseudomonadota</taxon>
        <taxon>Gammaproteobacteria</taxon>
        <taxon>Lysobacterales</taxon>
        <taxon>Lysobacteraceae</taxon>
        <taxon>Thermomonas</taxon>
    </lineage>
</organism>
<dbReference type="Gene3D" id="6.10.280.50">
    <property type="match status" value="1"/>
</dbReference>